<dbReference type="InterPro" id="IPR013783">
    <property type="entry name" value="Ig-like_fold"/>
</dbReference>
<evidence type="ECO:0000256" key="4">
    <source>
        <dbReference type="SAM" id="MobiDB-lite"/>
    </source>
</evidence>
<keyword evidence="7" id="KW-0378">Hydrolase</keyword>
<evidence type="ECO:0000313" key="7">
    <source>
        <dbReference type="EMBL" id="MBP2388780.1"/>
    </source>
</evidence>
<evidence type="ECO:0000256" key="2">
    <source>
        <dbReference type="ARBA" id="ARBA00009348"/>
    </source>
</evidence>
<proteinExistence type="inferred from homology"/>
<feature type="domain" description="Sialidase" evidence="6">
    <location>
        <begin position="98"/>
        <end position="401"/>
    </location>
</feature>
<feature type="signal peptide" evidence="5">
    <location>
        <begin position="1"/>
        <end position="34"/>
    </location>
</feature>
<evidence type="ECO:0000256" key="1">
    <source>
        <dbReference type="ARBA" id="ARBA00000427"/>
    </source>
</evidence>
<dbReference type="Gene3D" id="2.60.40.10">
    <property type="entry name" value="Immunoglobulins"/>
    <property type="match status" value="3"/>
</dbReference>
<accession>A0ABS4XK14</accession>
<dbReference type="EMBL" id="JAGIOF010000004">
    <property type="protein sequence ID" value="MBP2388780.1"/>
    <property type="molecule type" value="Genomic_DNA"/>
</dbReference>
<dbReference type="SUPFAM" id="SSF81296">
    <property type="entry name" value="E set domains"/>
    <property type="match status" value="2"/>
</dbReference>
<comment type="similarity">
    <text evidence="2">Belongs to the glycosyl hydrolase 33 family.</text>
</comment>
<dbReference type="CDD" id="cd15482">
    <property type="entry name" value="Sialidase_non-viral"/>
    <property type="match status" value="1"/>
</dbReference>
<dbReference type="InterPro" id="IPR026856">
    <property type="entry name" value="Sialidase_fam"/>
</dbReference>
<dbReference type="InterPro" id="IPR014756">
    <property type="entry name" value="Ig_E-set"/>
</dbReference>
<dbReference type="Proteomes" id="UP001296993">
    <property type="component" value="Unassembled WGS sequence"/>
</dbReference>
<gene>
    <name evidence="7" type="ORF">JOF47_004353</name>
</gene>
<keyword evidence="8" id="KW-1185">Reference proteome</keyword>
<dbReference type="Pfam" id="PF13088">
    <property type="entry name" value="BNR_2"/>
    <property type="match status" value="1"/>
</dbReference>
<dbReference type="PANTHER" id="PTHR10628:SF30">
    <property type="entry name" value="EXO-ALPHA-SIALIDASE"/>
    <property type="match status" value="1"/>
</dbReference>
<dbReference type="Gene3D" id="2.120.10.10">
    <property type="match status" value="1"/>
</dbReference>
<evidence type="ECO:0000259" key="6">
    <source>
        <dbReference type="Pfam" id="PF13088"/>
    </source>
</evidence>
<organism evidence="7 8">
    <name type="scientific">Paeniglutamicibacter kerguelensis</name>
    <dbReference type="NCBI Taxonomy" id="254788"/>
    <lineage>
        <taxon>Bacteria</taxon>
        <taxon>Bacillati</taxon>
        <taxon>Actinomycetota</taxon>
        <taxon>Actinomycetes</taxon>
        <taxon>Micrococcales</taxon>
        <taxon>Micrococcaceae</taxon>
        <taxon>Paeniglutamicibacter</taxon>
    </lineage>
</organism>
<keyword evidence="5" id="KW-0732">Signal</keyword>
<comment type="catalytic activity">
    <reaction evidence="1">
        <text>Hydrolysis of alpha-(2-&gt;3)-, alpha-(2-&gt;6)-, alpha-(2-&gt;8)- glycosidic linkages of terminal sialic acid residues in oligosaccharides, glycoproteins, glycolipids, colominic acid and synthetic substrates.</text>
        <dbReference type="EC" id="3.2.1.18"/>
    </reaction>
</comment>
<evidence type="ECO:0000256" key="3">
    <source>
        <dbReference type="ARBA" id="ARBA00012733"/>
    </source>
</evidence>
<dbReference type="SUPFAM" id="SSF50939">
    <property type="entry name" value="Sialidases"/>
    <property type="match status" value="1"/>
</dbReference>
<dbReference type="EC" id="3.2.1.18" evidence="3"/>
<sequence length="962" mass="100387">MTHSTRRSRAPRKAFWLGSLAALSLIVPVSTAGAAFASTAIPGADPKAAPGSFTEQNLAADRTENNWFYRIPALAHLGDGVVLSSWDARPGNAADSPNPNTIVQRRSTDNGKTWGPLTTIAAGHIGDASGPKYGYSDPSYVVDAESGKVFAFFVYSKDQGFHGSAWGNDDANRQVISAAVVESTDGGLTWSQPRLITDVVKPGSGSTPTAGAVRSMFATSGQGIQLTRGEYAGRLIQQYAGDVQLANGSRTYQSYSVYSDDHGATWQRGQFTGSAMDENKVVELSDGRVMLNSRDSGNGGYRKVAISTNGGESYSEVKQDTNLPDPTNNAHITQLNPGAAAGSKDAKKLLYTGANSQTGRENVSARVSCDDGASWPGLRTIRHGFSAYSSAAALADGKFGVLYEGNYTDSMPFASFDEEWLNYVCAPQASKDFTADAGATHKLSVTVTNQEDTVLNGALALAASQKFASNSVDIANLPAGESRTVELDVKVPVTANGKYLLQTIFTAADGTTAQGNLRATIAGKEVTGIEVQGNRNDTGRDLAVSPYAAGDALPYSFKVTSASNIAQWVVPTEGNFTPFAAKPVGEASPAGNCRYGNLGAGTSYTCATPRHTVTADEVADGFFVPTTKWTVGRINANYDVVNGYDIVGDEVDLLVRAPRLEASAGAPALQDVDADSYASVGDVVTHVVNLKNAGNVRLTGISDAGLIAGQLAVGSSTDYTVKHTLTADDLAAGKLAGRSLAFSAANGATALEATAALGVYKLPVAPEDTATSAPAKAVLSHDNGRDTGLADGDYKVTMDLASGSNASTFTLYENDVKISTQKLTANTPAAQKATVKVSGKTNGTYRYRGELANAAGTTKTATLVVKVKDANPAKPDLTLEGAKFAKDYTLTTNLWWGTNATEYTLHENGTVVDQQTLAAATPAAQKASTSFADKAPGTYRYTAVLGNAAGSTESKTLVVKVK</sequence>
<name>A0ABS4XK14_9MICC</name>
<dbReference type="InterPro" id="IPR036278">
    <property type="entry name" value="Sialidase_sf"/>
</dbReference>
<feature type="chain" id="PRO_5047408510" description="exo-alpha-sialidase" evidence="5">
    <location>
        <begin position="35"/>
        <end position="962"/>
    </location>
</feature>
<comment type="caution">
    <text evidence="7">The sequence shown here is derived from an EMBL/GenBank/DDBJ whole genome shotgun (WGS) entry which is preliminary data.</text>
</comment>
<reference evidence="7 8" key="1">
    <citation type="submission" date="2021-03" db="EMBL/GenBank/DDBJ databases">
        <title>Sequencing the genomes of 1000 actinobacteria strains.</title>
        <authorList>
            <person name="Klenk H.-P."/>
        </authorList>
    </citation>
    <scope>NUCLEOTIDE SEQUENCE [LARGE SCALE GENOMIC DNA]</scope>
    <source>
        <strain evidence="7 8">DSM 15797</strain>
    </source>
</reference>
<dbReference type="GO" id="GO:0004308">
    <property type="term" value="F:exo-alpha-sialidase activity"/>
    <property type="evidence" value="ECO:0007669"/>
    <property type="project" value="UniProtKB-EC"/>
</dbReference>
<keyword evidence="7" id="KW-0326">Glycosidase</keyword>
<evidence type="ECO:0000256" key="5">
    <source>
        <dbReference type="SAM" id="SignalP"/>
    </source>
</evidence>
<dbReference type="PANTHER" id="PTHR10628">
    <property type="entry name" value="SIALIDASE"/>
    <property type="match status" value="1"/>
</dbReference>
<feature type="compositionally biased region" description="Polar residues" evidence="4">
    <location>
        <begin position="95"/>
        <end position="105"/>
    </location>
</feature>
<feature type="region of interest" description="Disordered" evidence="4">
    <location>
        <begin position="91"/>
        <end position="114"/>
    </location>
</feature>
<protein>
    <recommendedName>
        <fullName evidence="3">exo-alpha-sialidase</fullName>
        <ecNumber evidence="3">3.2.1.18</ecNumber>
    </recommendedName>
</protein>
<evidence type="ECO:0000313" key="8">
    <source>
        <dbReference type="Proteomes" id="UP001296993"/>
    </source>
</evidence>
<dbReference type="InterPro" id="IPR011040">
    <property type="entry name" value="Sialidase"/>
</dbReference>
<dbReference type="RefSeq" id="WP_210002630.1">
    <property type="nucleotide sequence ID" value="NZ_BAAAJY010000014.1"/>
</dbReference>